<proteinExistence type="predicted"/>
<protein>
    <submittedName>
        <fullName evidence="2">DNA, SC012</fullName>
    </submittedName>
</protein>
<dbReference type="HOGENOM" id="CLU_1767641_0_0_1"/>
<dbReference type="AlphaFoldDB" id="Q2UC49"/>
<keyword evidence="1" id="KW-0472">Membrane</keyword>
<dbReference type="OMA" id="EKRERWI"/>
<dbReference type="Proteomes" id="UP000006564">
    <property type="component" value="Chromosome 4"/>
</dbReference>
<organism evidence="2 3">
    <name type="scientific">Aspergillus oryzae (strain ATCC 42149 / RIB 40)</name>
    <name type="common">Yellow koji mold</name>
    <dbReference type="NCBI Taxonomy" id="510516"/>
    <lineage>
        <taxon>Eukaryota</taxon>
        <taxon>Fungi</taxon>
        <taxon>Dikarya</taxon>
        <taxon>Ascomycota</taxon>
        <taxon>Pezizomycotina</taxon>
        <taxon>Eurotiomycetes</taxon>
        <taxon>Eurotiomycetidae</taxon>
        <taxon>Eurotiales</taxon>
        <taxon>Aspergillaceae</taxon>
        <taxon>Aspergillus</taxon>
        <taxon>Aspergillus subgen. Circumdati</taxon>
    </lineage>
</organism>
<dbReference type="RefSeq" id="XP_001727705.3">
    <property type="nucleotide sequence ID" value="XM_001727653.3"/>
</dbReference>
<dbReference type="Gene3D" id="3.40.630.30">
    <property type="match status" value="1"/>
</dbReference>
<name>Q2UC49_ASPOR</name>
<reference evidence="2 3" key="1">
    <citation type="journal article" date="2005" name="Nature">
        <title>Genome sequencing and analysis of Aspergillus oryzae.</title>
        <authorList>
            <person name="Machida M."/>
            <person name="Asai K."/>
            <person name="Sano M."/>
            <person name="Tanaka T."/>
            <person name="Kumagai T."/>
            <person name="Terai G."/>
            <person name="Kusumoto K."/>
            <person name="Arima T."/>
            <person name="Akita O."/>
            <person name="Kashiwagi Y."/>
            <person name="Abe K."/>
            <person name="Gomi K."/>
            <person name="Horiuchi H."/>
            <person name="Kitamoto K."/>
            <person name="Kobayashi T."/>
            <person name="Takeuchi M."/>
            <person name="Denning D.W."/>
            <person name="Galagan J.E."/>
            <person name="Nierman W.C."/>
            <person name="Yu J."/>
            <person name="Archer D.B."/>
            <person name="Bennett J.W."/>
            <person name="Bhatnagar D."/>
            <person name="Cleveland T.E."/>
            <person name="Fedorova N.D."/>
            <person name="Gotoh O."/>
            <person name="Horikawa H."/>
            <person name="Hosoyama A."/>
            <person name="Ichinomiya M."/>
            <person name="Igarashi R."/>
            <person name="Iwashita K."/>
            <person name="Juvvadi P.R."/>
            <person name="Kato M."/>
            <person name="Kato Y."/>
            <person name="Kin T."/>
            <person name="Kokubun A."/>
            <person name="Maeda H."/>
            <person name="Maeyama N."/>
            <person name="Maruyama J."/>
            <person name="Nagasaki H."/>
            <person name="Nakajima T."/>
            <person name="Oda K."/>
            <person name="Okada K."/>
            <person name="Paulsen I."/>
            <person name="Sakamoto K."/>
            <person name="Sawano T."/>
            <person name="Takahashi M."/>
            <person name="Takase K."/>
            <person name="Terabayashi Y."/>
            <person name="Wortman J."/>
            <person name="Yamada O."/>
            <person name="Yamagata Y."/>
            <person name="Anazawa H."/>
            <person name="Hata Y."/>
            <person name="Koide Y."/>
            <person name="Komori T."/>
            <person name="Koyama Y."/>
            <person name="Minetoki T."/>
            <person name="Suharnan S."/>
            <person name="Tanaka A."/>
            <person name="Isono K."/>
            <person name="Kuhara S."/>
            <person name="Ogasawara N."/>
            <person name="Kikuchi H."/>
        </authorList>
    </citation>
    <scope>NUCLEOTIDE SEQUENCE [LARGE SCALE GENOMIC DNA]</scope>
    <source>
        <strain evidence="3">ATCC 42149 / RIB 40</strain>
    </source>
</reference>
<evidence type="ECO:0000256" key="1">
    <source>
        <dbReference type="SAM" id="Phobius"/>
    </source>
</evidence>
<sequence length="172" mass="19328">MPPTKSISVSLHPALPTDAPTLDEIHSKAFPNDLLLEVMYGPREENTVGLAQDLEKAIRENPNARFTKAVDDESGRVVGWSWWIIYRDAEAHVKAEQEAVKKRATPPPRSICPRACLEYRQLVVEKRERWIGGRGVASEFLFLSFLLLAFWGLVALLLSCGRSGWVCLTDII</sequence>
<keyword evidence="1" id="KW-1133">Transmembrane helix</keyword>
<keyword evidence="3" id="KW-1185">Reference proteome</keyword>
<accession>Q2UC49</accession>
<dbReference type="GeneID" id="5988179"/>
<evidence type="ECO:0000313" key="2">
    <source>
        <dbReference type="EMBL" id="BAE60866.1"/>
    </source>
</evidence>
<dbReference type="EMBL" id="AP007161">
    <property type="protein sequence ID" value="BAE60866.1"/>
    <property type="molecule type" value="Genomic_DNA"/>
</dbReference>
<dbReference type="InterPro" id="IPR016181">
    <property type="entry name" value="Acyl_CoA_acyltransferase"/>
</dbReference>
<dbReference type="SUPFAM" id="SSF55729">
    <property type="entry name" value="Acyl-CoA N-acyltransferases (Nat)"/>
    <property type="match status" value="1"/>
</dbReference>
<gene>
    <name evidence="2" type="ORF">AO090012000741</name>
</gene>
<feature type="transmembrane region" description="Helical" evidence="1">
    <location>
        <begin position="136"/>
        <end position="158"/>
    </location>
</feature>
<keyword evidence="1" id="KW-0812">Transmembrane</keyword>
<dbReference type="KEGG" id="aor:AO090012000741"/>
<dbReference type="EMBL" id="BA000052">
    <property type="protein sequence ID" value="BAE60866.1"/>
    <property type="molecule type" value="Genomic_DNA"/>
</dbReference>
<evidence type="ECO:0000313" key="3">
    <source>
        <dbReference type="Proteomes" id="UP000006564"/>
    </source>
</evidence>